<accession>B1H1U8</accession>
<feature type="non-terminal residue" evidence="4">
    <location>
        <position position="1"/>
    </location>
</feature>
<keyword evidence="1" id="KW-0547">Nucleotide-binding</keyword>
<dbReference type="Gene3D" id="3.40.50.300">
    <property type="entry name" value="P-loop containing nucleotide triphosphate hydrolases"/>
    <property type="match status" value="1"/>
</dbReference>
<dbReference type="PANTHER" id="PTHR32046">
    <property type="entry name" value="G DOMAIN-CONTAINING PROTEIN"/>
    <property type="match status" value="1"/>
</dbReference>
<evidence type="ECO:0000259" key="3">
    <source>
        <dbReference type="Pfam" id="PF00735"/>
    </source>
</evidence>
<protein>
    <submittedName>
        <fullName evidence="4">LOC100158311 protein</fullName>
    </submittedName>
</protein>
<proteinExistence type="evidence at transcript level"/>
<dbReference type="PANTHER" id="PTHR32046:SF16">
    <property type="match status" value="1"/>
</dbReference>
<organism evidence="4">
    <name type="scientific">Xenopus laevis</name>
    <name type="common">African clawed frog</name>
    <dbReference type="NCBI Taxonomy" id="8355"/>
    <lineage>
        <taxon>Eukaryota</taxon>
        <taxon>Metazoa</taxon>
        <taxon>Chordata</taxon>
        <taxon>Craniata</taxon>
        <taxon>Vertebrata</taxon>
        <taxon>Euteleostomi</taxon>
        <taxon>Amphibia</taxon>
        <taxon>Batrachia</taxon>
        <taxon>Anura</taxon>
        <taxon>Pipoidea</taxon>
        <taxon>Pipidae</taxon>
        <taxon>Xenopodinae</taxon>
        <taxon>Xenopus</taxon>
        <taxon>Xenopus</taxon>
    </lineage>
</organism>
<evidence type="ECO:0000313" key="4">
    <source>
        <dbReference type="EMBL" id="AAI60745.1"/>
    </source>
</evidence>
<dbReference type="SUPFAM" id="SSF52540">
    <property type="entry name" value="P-loop containing nucleoside triphosphate hydrolases"/>
    <property type="match status" value="1"/>
</dbReference>
<gene>
    <name evidence="4" type="primary">LOC100158311</name>
</gene>
<reference evidence="4" key="1">
    <citation type="submission" date="2008-03" db="EMBL/GenBank/DDBJ databases">
        <authorList>
            <consortium name="NIH - Xenopus Gene Collection (XGC) project"/>
        </authorList>
    </citation>
    <scope>NUCLEOTIDE SEQUENCE [LARGE SCALE MRNA]</scope>
    <source>
        <tissue evidence="4">Kidney</tissue>
    </source>
</reference>
<evidence type="ECO:0000256" key="1">
    <source>
        <dbReference type="RuleBase" id="RU004560"/>
    </source>
</evidence>
<dbReference type="Pfam" id="PF00735">
    <property type="entry name" value="Septin"/>
    <property type="match status" value="1"/>
</dbReference>
<dbReference type="InterPro" id="IPR030379">
    <property type="entry name" value="G_SEPTIN_dom"/>
</dbReference>
<dbReference type="EMBL" id="BC160745">
    <property type="protein sequence ID" value="AAI60745.1"/>
    <property type="molecule type" value="mRNA"/>
</dbReference>
<dbReference type="GO" id="GO:0005525">
    <property type="term" value="F:GTP binding"/>
    <property type="evidence" value="ECO:0007669"/>
    <property type="project" value="UniProtKB-KW"/>
</dbReference>
<dbReference type="AlphaFoldDB" id="B1H1U8"/>
<evidence type="ECO:0000256" key="2">
    <source>
        <dbReference type="SAM" id="MobiDB-lite"/>
    </source>
</evidence>
<keyword evidence="1" id="KW-0342">GTP-binding</keyword>
<feature type="compositionally biased region" description="Basic and acidic residues" evidence="2">
    <location>
        <begin position="1"/>
        <end position="14"/>
    </location>
</feature>
<dbReference type="CDD" id="cd00882">
    <property type="entry name" value="Ras_like_GTPase"/>
    <property type="match status" value="1"/>
</dbReference>
<feature type="domain" description="Septin-type G" evidence="3">
    <location>
        <begin position="103"/>
        <end position="182"/>
    </location>
</feature>
<feature type="region of interest" description="Disordered" evidence="2">
    <location>
        <begin position="1"/>
        <end position="37"/>
    </location>
</feature>
<comment type="similarity">
    <text evidence="1">Belongs to the TRAFAC class TrmE-Era-EngA-EngB-Septin-like GTPase superfamily. Septin GTPase family.</text>
</comment>
<dbReference type="InterPro" id="IPR025662">
    <property type="entry name" value="Sigma_54_int_dom_ATP-bd_1"/>
</dbReference>
<name>B1H1U8_XENLA</name>
<sequence length="519" mass="59715">RTLRESSSDSESAKQRKMASGSNQRKNDVKHTEIVASHKEHKSVPLFKCRKSMFEENKDAAKGDLPVYELKLTEENIIHGDSKRKYKKMQFGDENPHKVNKVMMMVGETGSGKTTLINALINYILGVKWEDEYRYRLIKENTGRSESLSQTSLVTIYQINHIEEFTIPYSITIIDTPGFGDTGGIEQDKEKKETFQDCFKSNWGVNSIDAICFVVKATANRLTTMQKYVFDSILSMFGKDIMNNILICATFADHRKPNVIQALLDAKVPCAKKGGIPLYFKFSNCALYTKISDEAEKDDDDDSSLANTIYKMGRSSSRKLFNTIRDIKSLTTEVLKERKVLDITLEGLQPQIQEVTYKKHELARVEKLKEQHEEDINKNRNFEYEEKQAKTGRKYVDGNAINCHKCEFTCHYPCLVPAYPMCEVFTRGRECKLCGLRVGSHYCEDHICRNEVVTKKKTYNDPKEKYEKTCNEKLTDQTVFENLSEEMSYLQDKATKHIEKAANCLRRLKEISLKPDPLF</sequence>
<feature type="compositionally biased region" description="Basic and acidic residues" evidence="2">
    <location>
        <begin position="25"/>
        <end position="37"/>
    </location>
</feature>
<dbReference type="PROSITE" id="PS00675">
    <property type="entry name" value="SIGMA54_INTERACT_1"/>
    <property type="match status" value="1"/>
</dbReference>
<dbReference type="InterPro" id="IPR027417">
    <property type="entry name" value="P-loop_NTPase"/>
</dbReference>